<dbReference type="SUPFAM" id="SSF46894">
    <property type="entry name" value="C-terminal effector domain of the bipartite response regulators"/>
    <property type="match status" value="1"/>
</dbReference>
<proteinExistence type="predicted"/>
<protein>
    <submittedName>
        <fullName evidence="1">Uncharacterized protein</fullName>
    </submittedName>
</protein>
<dbReference type="GO" id="GO:0006355">
    <property type="term" value="P:regulation of DNA-templated transcription"/>
    <property type="evidence" value="ECO:0007669"/>
    <property type="project" value="InterPro"/>
</dbReference>
<dbReference type="Gene3D" id="1.10.10.10">
    <property type="entry name" value="Winged helix-like DNA-binding domain superfamily/Winged helix DNA-binding domain"/>
    <property type="match status" value="1"/>
</dbReference>
<dbReference type="InterPro" id="IPR016032">
    <property type="entry name" value="Sig_transdc_resp-reg_C-effctor"/>
</dbReference>
<reference evidence="1 2" key="1">
    <citation type="submission" date="2015-07" db="EMBL/GenBank/DDBJ databases">
        <title>Genome sequence of Ornatilinea apprima DSM 23815.</title>
        <authorList>
            <person name="Hemp J."/>
            <person name="Ward L.M."/>
            <person name="Pace L.A."/>
            <person name="Fischer W.W."/>
        </authorList>
    </citation>
    <scope>NUCLEOTIDE SEQUENCE [LARGE SCALE GENOMIC DNA]</scope>
    <source>
        <strain evidence="1 2">P3M-1</strain>
    </source>
</reference>
<dbReference type="STRING" id="1134406.ADN00_15760"/>
<comment type="caution">
    <text evidence="1">The sequence shown here is derived from an EMBL/GenBank/DDBJ whole genome shotgun (WGS) entry which is preliminary data.</text>
</comment>
<dbReference type="AlphaFoldDB" id="A0A0P6WT45"/>
<keyword evidence="2" id="KW-1185">Reference proteome</keyword>
<organism evidence="1 2">
    <name type="scientific">Ornatilinea apprima</name>
    <dbReference type="NCBI Taxonomy" id="1134406"/>
    <lineage>
        <taxon>Bacteria</taxon>
        <taxon>Bacillati</taxon>
        <taxon>Chloroflexota</taxon>
        <taxon>Anaerolineae</taxon>
        <taxon>Anaerolineales</taxon>
        <taxon>Anaerolineaceae</taxon>
        <taxon>Ornatilinea</taxon>
    </lineage>
</organism>
<dbReference type="GO" id="GO:0003677">
    <property type="term" value="F:DNA binding"/>
    <property type="evidence" value="ECO:0007669"/>
    <property type="project" value="InterPro"/>
</dbReference>
<evidence type="ECO:0000313" key="2">
    <source>
        <dbReference type="Proteomes" id="UP000050417"/>
    </source>
</evidence>
<sequence>MGKPVEKKTAKLRAEERRKVVAANILAGLSYRQIADALNISIGTISNDVKKITERLEKEQVEDLSQALRLEIARLDQLLNTLWSKATNGDLSCIDRILKISDQRAKLLGLYDANFNINVTKGVDLQKARQERWKNIAGIINAVLDDEEEELEDFADGASDTTDPTD</sequence>
<dbReference type="InterPro" id="IPR036388">
    <property type="entry name" value="WH-like_DNA-bd_sf"/>
</dbReference>
<name>A0A0P6WT45_9CHLR</name>
<dbReference type="RefSeq" id="WP_075063989.1">
    <property type="nucleotide sequence ID" value="NZ_LGCL01000039.1"/>
</dbReference>
<evidence type="ECO:0000313" key="1">
    <source>
        <dbReference type="EMBL" id="KPL72270.1"/>
    </source>
</evidence>
<accession>A0A0P6WT45</accession>
<dbReference type="EMBL" id="LGCL01000039">
    <property type="protein sequence ID" value="KPL72270.1"/>
    <property type="molecule type" value="Genomic_DNA"/>
</dbReference>
<dbReference type="OrthoDB" id="4209914at2"/>
<gene>
    <name evidence="1" type="ORF">ADN00_15760</name>
</gene>
<dbReference type="Proteomes" id="UP000050417">
    <property type="component" value="Unassembled WGS sequence"/>
</dbReference>